<evidence type="ECO:0000259" key="8">
    <source>
        <dbReference type="PROSITE" id="PS50850"/>
    </source>
</evidence>
<dbReference type="InterPro" id="IPR005829">
    <property type="entry name" value="Sugar_transporter_CS"/>
</dbReference>
<feature type="transmembrane region" description="Helical" evidence="7">
    <location>
        <begin position="55"/>
        <end position="76"/>
    </location>
</feature>
<evidence type="ECO:0000313" key="10">
    <source>
        <dbReference type="Proteomes" id="UP000004416"/>
    </source>
</evidence>
<evidence type="ECO:0000256" key="4">
    <source>
        <dbReference type="ARBA" id="ARBA00022692"/>
    </source>
</evidence>
<dbReference type="HOGENOM" id="CLU_001265_63_0_9"/>
<name>G9XHN7_DESHA</name>
<dbReference type="PATRIC" id="fig|537010.4.peg.431"/>
<keyword evidence="4 7" id="KW-0812">Transmembrane</keyword>
<dbReference type="Proteomes" id="UP000004416">
    <property type="component" value="Unassembled WGS sequence"/>
</dbReference>
<dbReference type="InterPro" id="IPR050189">
    <property type="entry name" value="MFS_Efflux_Transporters"/>
</dbReference>
<keyword evidence="3" id="KW-1003">Cell membrane</keyword>
<keyword evidence="5 7" id="KW-1133">Transmembrane helix</keyword>
<comment type="subcellular location">
    <subcellularLocation>
        <location evidence="1">Cell membrane</location>
        <topology evidence="1">Multi-pass membrane protein</topology>
    </subcellularLocation>
</comment>
<dbReference type="Gene3D" id="1.20.1250.20">
    <property type="entry name" value="MFS general substrate transporter like domains"/>
    <property type="match status" value="2"/>
</dbReference>
<evidence type="ECO:0000256" key="7">
    <source>
        <dbReference type="SAM" id="Phobius"/>
    </source>
</evidence>
<evidence type="ECO:0000313" key="9">
    <source>
        <dbReference type="EMBL" id="EHL08820.1"/>
    </source>
</evidence>
<feature type="transmembrane region" description="Helical" evidence="7">
    <location>
        <begin position="313"/>
        <end position="335"/>
    </location>
</feature>
<feature type="transmembrane region" description="Helical" evidence="7">
    <location>
        <begin position="83"/>
        <end position="104"/>
    </location>
</feature>
<dbReference type="InterPro" id="IPR020846">
    <property type="entry name" value="MFS_dom"/>
</dbReference>
<dbReference type="InterPro" id="IPR011701">
    <property type="entry name" value="MFS"/>
</dbReference>
<organism evidence="9 10">
    <name type="scientific">Desulfitobacterium hafniense DP7</name>
    <dbReference type="NCBI Taxonomy" id="537010"/>
    <lineage>
        <taxon>Bacteria</taxon>
        <taxon>Bacillati</taxon>
        <taxon>Bacillota</taxon>
        <taxon>Clostridia</taxon>
        <taxon>Eubacteriales</taxon>
        <taxon>Desulfitobacteriaceae</taxon>
        <taxon>Desulfitobacterium</taxon>
    </lineage>
</organism>
<dbReference type="PROSITE" id="PS50850">
    <property type="entry name" value="MFS"/>
    <property type="match status" value="1"/>
</dbReference>
<dbReference type="Pfam" id="PF07690">
    <property type="entry name" value="MFS_1"/>
    <property type="match status" value="1"/>
</dbReference>
<feature type="transmembrane region" description="Helical" evidence="7">
    <location>
        <begin position="170"/>
        <end position="191"/>
    </location>
</feature>
<feature type="domain" description="Major facilitator superfamily (MFS) profile" evidence="8">
    <location>
        <begin position="17"/>
        <end position="407"/>
    </location>
</feature>
<gene>
    <name evidence="9" type="ORF">HMPREF0322_00463</name>
</gene>
<dbReference type="GO" id="GO:0022857">
    <property type="term" value="F:transmembrane transporter activity"/>
    <property type="evidence" value="ECO:0007669"/>
    <property type="project" value="InterPro"/>
</dbReference>
<keyword evidence="6 7" id="KW-0472">Membrane</keyword>
<dbReference type="InterPro" id="IPR036259">
    <property type="entry name" value="MFS_trans_sf"/>
</dbReference>
<dbReference type="PANTHER" id="PTHR43124">
    <property type="entry name" value="PURINE EFFLUX PUMP PBUE"/>
    <property type="match status" value="1"/>
</dbReference>
<protein>
    <submittedName>
        <fullName evidence="9">Transporter, major facilitator family protein</fullName>
    </submittedName>
</protein>
<evidence type="ECO:0000256" key="3">
    <source>
        <dbReference type="ARBA" id="ARBA00022475"/>
    </source>
</evidence>
<evidence type="ECO:0000256" key="1">
    <source>
        <dbReference type="ARBA" id="ARBA00004651"/>
    </source>
</evidence>
<comment type="caution">
    <text evidence="9">The sequence shown here is derived from an EMBL/GenBank/DDBJ whole genome shotgun (WGS) entry which is preliminary data.</text>
</comment>
<dbReference type="EMBL" id="AFZX01000011">
    <property type="protein sequence ID" value="EHL08820.1"/>
    <property type="molecule type" value="Genomic_DNA"/>
</dbReference>
<feature type="transmembrane region" description="Helical" evidence="7">
    <location>
        <begin position="377"/>
        <end position="401"/>
    </location>
</feature>
<proteinExistence type="predicted"/>
<evidence type="ECO:0000256" key="5">
    <source>
        <dbReference type="ARBA" id="ARBA00022989"/>
    </source>
</evidence>
<feature type="transmembrane region" description="Helical" evidence="7">
    <location>
        <begin position="222"/>
        <end position="242"/>
    </location>
</feature>
<evidence type="ECO:0000256" key="2">
    <source>
        <dbReference type="ARBA" id="ARBA00022448"/>
    </source>
</evidence>
<keyword evidence="2" id="KW-0813">Transport</keyword>
<dbReference type="AlphaFoldDB" id="G9XHN7"/>
<feature type="transmembrane region" description="Helical" evidence="7">
    <location>
        <begin position="347"/>
        <end position="371"/>
    </location>
</feature>
<feature type="transmembrane region" description="Helical" evidence="7">
    <location>
        <begin position="262"/>
        <end position="282"/>
    </location>
</feature>
<dbReference type="CDD" id="cd06174">
    <property type="entry name" value="MFS"/>
    <property type="match status" value="1"/>
</dbReference>
<dbReference type="PROSITE" id="PS00217">
    <property type="entry name" value="SUGAR_TRANSPORT_2"/>
    <property type="match status" value="1"/>
</dbReference>
<feature type="transmembrane region" description="Helical" evidence="7">
    <location>
        <begin position="116"/>
        <end position="133"/>
    </location>
</feature>
<accession>G9XHN7</accession>
<sequence length="422" mass="45758">MGLKGMRCSMKKNPWVVAMFVILTGVTFAMGQFKVPPTMTAVMEDMGVGLTMGGLLMSVVAITAIVCALFGGILTVKFRPKKLGMFALGCTFLGNLVGFFAKGIELLLVGRLLEGVGFGLITVLAPTIIAEWFPGEKRGRPMALWTMWAPCGILIIFNVSNIIMEYFTWRGVWAFTTILFAVMLVLFKIFVDDPEDAGMGKASVSLSKEWRAISLEIKSPEIWMLTLVFTIFGLGCAAYSTFAPTFCVEHLGMDLAAANIKTSLMTFGMVAGVFFMTAILSYIKNLNRLLVIVTVITGIFFSLSFCLNAEWQVIPFVLVNGIVLQMIPPVVFAVAPDAARSPQTLGVALGIATAGDHLGAFVGTVVLGAIVERYGGNWLAAVPAMILFALIGIIGAVNFWYLMKRRRKNIRTTAALAQPFAH</sequence>
<dbReference type="PANTHER" id="PTHR43124:SF3">
    <property type="entry name" value="CHLORAMPHENICOL EFFLUX PUMP RV0191"/>
    <property type="match status" value="1"/>
</dbReference>
<evidence type="ECO:0000256" key="6">
    <source>
        <dbReference type="ARBA" id="ARBA00023136"/>
    </source>
</evidence>
<reference evidence="9 10" key="1">
    <citation type="submission" date="2011-08" db="EMBL/GenBank/DDBJ databases">
        <authorList>
            <person name="Weinstock G."/>
            <person name="Sodergren E."/>
            <person name="Clifton S."/>
            <person name="Fulton L."/>
            <person name="Fulton B."/>
            <person name="Courtney L."/>
            <person name="Fronick C."/>
            <person name="Harrison M."/>
            <person name="Strong C."/>
            <person name="Farmer C."/>
            <person name="Delahaunty K."/>
            <person name="Markovic C."/>
            <person name="Hall O."/>
            <person name="Minx P."/>
            <person name="Tomlinson C."/>
            <person name="Mitreva M."/>
            <person name="Hou S."/>
            <person name="Chen J."/>
            <person name="Wollam A."/>
            <person name="Pepin K.H."/>
            <person name="Johnson M."/>
            <person name="Bhonagiri V."/>
            <person name="Zhang X."/>
            <person name="Suruliraj S."/>
            <person name="Warren W."/>
            <person name="Chinwalla A."/>
            <person name="Mardis E.R."/>
            <person name="Wilson R.K."/>
        </authorList>
    </citation>
    <scope>NUCLEOTIDE SEQUENCE [LARGE SCALE GENOMIC DNA]</scope>
    <source>
        <strain evidence="9 10">DP7</strain>
    </source>
</reference>
<feature type="transmembrane region" description="Helical" evidence="7">
    <location>
        <begin position="145"/>
        <end position="164"/>
    </location>
</feature>
<dbReference type="GO" id="GO:0005886">
    <property type="term" value="C:plasma membrane"/>
    <property type="evidence" value="ECO:0007669"/>
    <property type="project" value="UniProtKB-SubCell"/>
</dbReference>
<feature type="transmembrane region" description="Helical" evidence="7">
    <location>
        <begin position="289"/>
        <end position="307"/>
    </location>
</feature>
<dbReference type="SUPFAM" id="SSF103473">
    <property type="entry name" value="MFS general substrate transporter"/>
    <property type="match status" value="1"/>
</dbReference>